<evidence type="ECO:0000313" key="2">
    <source>
        <dbReference type="Proteomes" id="UP000677054"/>
    </source>
</evidence>
<dbReference type="Proteomes" id="UP000677054">
    <property type="component" value="Unassembled WGS sequence"/>
</dbReference>
<feature type="non-terminal residue" evidence="1">
    <location>
        <position position="221"/>
    </location>
</feature>
<evidence type="ECO:0000313" key="1">
    <source>
        <dbReference type="EMBL" id="CAD7252403.1"/>
    </source>
</evidence>
<organism evidence="1">
    <name type="scientific">Darwinula stevensoni</name>
    <dbReference type="NCBI Taxonomy" id="69355"/>
    <lineage>
        <taxon>Eukaryota</taxon>
        <taxon>Metazoa</taxon>
        <taxon>Ecdysozoa</taxon>
        <taxon>Arthropoda</taxon>
        <taxon>Crustacea</taxon>
        <taxon>Oligostraca</taxon>
        <taxon>Ostracoda</taxon>
        <taxon>Podocopa</taxon>
        <taxon>Podocopida</taxon>
        <taxon>Darwinulocopina</taxon>
        <taxon>Darwinuloidea</taxon>
        <taxon>Darwinulidae</taxon>
        <taxon>Darwinula</taxon>
    </lineage>
</organism>
<proteinExistence type="predicted"/>
<gene>
    <name evidence="1" type="ORF">DSTB1V02_LOCUS12161</name>
</gene>
<sequence length="221" mass="26020">MHVRNGEDKIHKECLDVIWQTIKELARKLVNALFKGYREDIPMPFIYGFKIGKHHLTFSFLKIFGHNHITFWIPHQSNVTMNDKFKLFCPTRVHSPNVSVVDEELLPIMQYPVNHLLHILFKELQLKALVQLSLLLMPLLLHFMVELMKRFQEAKNLRNACLKTVLQINCLPMELLHFKASLNPLTMMIHKTTHFEDVNTCYQWKHSNGMGREGHAFNPKQ</sequence>
<accession>A0A7R9ADW2</accession>
<name>A0A7R9ADW2_9CRUS</name>
<reference evidence="1" key="1">
    <citation type="submission" date="2020-11" db="EMBL/GenBank/DDBJ databases">
        <authorList>
            <person name="Tran Van P."/>
        </authorList>
    </citation>
    <scope>NUCLEOTIDE SEQUENCE</scope>
</reference>
<dbReference type="EMBL" id="CAJPEV010004391">
    <property type="protein sequence ID" value="CAG0901714.1"/>
    <property type="molecule type" value="Genomic_DNA"/>
</dbReference>
<protein>
    <submittedName>
        <fullName evidence="1">Uncharacterized protein</fullName>
    </submittedName>
</protein>
<dbReference type="EMBL" id="LR903908">
    <property type="protein sequence ID" value="CAD7252403.1"/>
    <property type="molecule type" value="Genomic_DNA"/>
</dbReference>
<keyword evidence="2" id="KW-1185">Reference proteome</keyword>
<dbReference type="AlphaFoldDB" id="A0A7R9ADW2"/>